<dbReference type="InterPro" id="IPR002156">
    <property type="entry name" value="RNaseH_domain"/>
</dbReference>
<comment type="caution">
    <text evidence="2">The sequence shown here is derived from an EMBL/GenBank/DDBJ whole genome shotgun (WGS) entry which is preliminary data.</text>
</comment>
<proteinExistence type="predicted"/>
<gene>
    <name evidence="2" type="ORF">Gotri_022581</name>
</gene>
<sequence>CLTSLETLEHIFRDCPSVAGVWDDLQIIWPNDFSEISSQDWFCYVLVVSNITFSRQANIVHKVISYIMELDVEQERLPSCLIGVIRDNLGRVFGSQSVPTTFTTFAAKALACSHTVHLALDFGLQEVTIEGDPLTVIRKVRSPLHDALSIGAYIQNVKAMAPFDVVPEYASLAVDRDRQAIGVNEHGKGTCLLGLRGICRSELLGGFCTTGRYWSLLIPALRSSCQSSLVPFSLTLVAKYRSVFGS</sequence>
<dbReference type="Pfam" id="PF13456">
    <property type="entry name" value="RVT_3"/>
    <property type="match status" value="1"/>
</dbReference>
<evidence type="ECO:0000313" key="2">
    <source>
        <dbReference type="EMBL" id="MBA0759744.1"/>
    </source>
</evidence>
<dbReference type="Proteomes" id="UP000593568">
    <property type="component" value="Unassembled WGS sequence"/>
</dbReference>
<reference evidence="2 3" key="1">
    <citation type="journal article" date="2019" name="Genome Biol. Evol.">
        <title>Insights into the evolution of the New World diploid cottons (Gossypium, subgenus Houzingenia) based on genome sequencing.</title>
        <authorList>
            <person name="Grover C.E."/>
            <person name="Arick M.A. 2nd"/>
            <person name="Thrash A."/>
            <person name="Conover J.L."/>
            <person name="Sanders W.S."/>
            <person name="Peterson D.G."/>
            <person name="Frelichowski J.E."/>
            <person name="Scheffler J.A."/>
            <person name="Scheffler B.E."/>
            <person name="Wendel J.F."/>
        </authorList>
    </citation>
    <scope>NUCLEOTIDE SEQUENCE [LARGE SCALE GENOMIC DNA]</scope>
    <source>
        <strain evidence="2">8</strain>
        <tissue evidence="2">Leaf</tissue>
    </source>
</reference>
<dbReference type="EMBL" id="JABEZW010000002">
    <property type="protein sequence ID" value="MBA0759744.1"/>
    <property type="molecule type" value="Genomic_DNA"/>
</dbReference>
<dbReference type="GO" id="GO:0004523">
    <property type="term" value="F:RNA-DNA hybrid ribonuclease activity"/>
    <property type="evidence" value="ECO:0007669"/>
    <property type="project" value="InterPro"/>
</dbReference>
<accession>A0A7J9DGP6</accession>
<protein>
    <recommendedName>
        <fullName evidence="1">RNase H type-1 domain-containing protein</fullName>
    </recommendedName>
</protein>
<feature type="non-terminal residue" evidence="2">
    <location>
        <position position="1"/>
    </location>
</feature>
<dbReference type="GO" id="GO:0003676">
    <property type="term" value="F:nucleic acid binding"/>
    <property type="evidence" value="ECO:0007669"/>
    <property type="project" value="InterPro"/>
</dbReference>
<evidence type="ECO:0000259" key="1">
    <source>
        <dbReference type="Pfam" id="PF13456"/>
    </source>
</evidence>
<dbReference type="AlphaFoldDB" id="A0A7J9DGP6"/>
<name>A0A7J9DGP6_9ROSI</name>
<organism evidence="2 3">
    <name type="scientific">Gossypium trilobum</name>
    <dbReference type="NCBI Taxonomy" id="34281"/>
    <lineage>
        <taxon>Eukaryota</taxon>
        <taxon>Viridiplantae</taxon>
        <taxon>Streptophyta</taxon>
        <taxon>Embryophyta</taxon>
        <taxon>Tracheophyta</taxon>
        <taxon>Spermatophyta</taxon>
        <taxon>Magnoliopsida</taxon>
        <taxon>eudicotyledons</taxon>
        <taxon>Gunneridae</taxon>
        <taxon>Pentapetalae</taxon>
        <taxon>rosids</taxon>
        <taxon>malvids</taxon>
        <taxon>Malvales</taxon>
        <taxon>Malvaceae</taxon>
        <taxon>Malvoideae</taxon>
        <taxon>Gossypium</taxon>
    </lineage>
</organism>
<feature type="domain" description="RNase H type-1" evidence="1">
    <location>
        <begin position="73"/>
        <end position="161"/>
    </location>
</feature>
<evidence type="ECO:0000313" key="3">
    <source>
        <dbReference type="Proteomes" id="UP000593568"/>
    </source>
</evidence>
<keyword evidence="3" id="KW-1185">Reference proteome</keyword>